<dbReference type="Gene3D" id="2.40.10.480">
    <property type="match status" value="1"/>
</dbReference>
<sequence length="368" mass="37909">MSLLARLSIGCHHWSYSDCPVPGFAGSDSSPSYSASEGSLFVGSYDGRVYKVSNNGTSWNVEWAVAGPGGEDSPKLCEELGQFVAWGGLEGDSLGGYGTGDGRELWSWAAPAPVTTSGASGGYVVAGTSDGGGGSLHALAAGTGEELWGREMGGELWGTLGPLFVEGMVCVGVGGSANMFADEGSAVACLALRSGEEVWRAESGRQIQSRPSAGEGSLFVGDYDGCVRSFALADGEPGWKTCFKDDARWASVEGSTAVHTAEDGKETVLVDSFSGYLYSLDGETGAVVWKQKLGSTYLTGGGAASSPRIAGGRVYVGGPDGIWAFDVVTGEKLWKHEVGTQCGSSPEAFGDGLVAIACEDGYLYILRG</sequence>
<dbReference type="PANTHER" id="PTHR34512">
    <property type="entry name" value="CELL SURFACE PROTEIN"/>
    <property type="match status" value="1"/>
</dbReference>
<dbReference type="Gene3D" id="2.130.10.10">
    <property type="entry name" value="YVTN repeat-like/Quinoprotein amine dehydrogenase"/>
    <property type="match status" value="1"/>
</dbReference>
<keyword evidence="3" id="KW-1185">Reference proteome</keyword>
<comment type="caution">
    <text evidence="2">The sequence shown here is derived from an EMBL/GenBank/DDBJ whole genome shotgun (WGS) entry which is preliminary data.</text>
</comment>
<dbReference type="PANTHER" id="PTHR34512:SF30">
    <property type="entry name" value="OUTER MEMBRANE PROTEIN ASSEMBLY FACTOR BAMB"/>
    <property type="match status" value="1"/>
</dbReference>
<name>A0ABQ6MH99_9STRA</name>
<organism evidence="2 3">
    <name type="scientific">Tetraparma gracilis</name>
    <dbReference type="NCBI Taxonomy" id="2962635"/>
    <lineage>
        <taxon>Eukaryota</taxon>
        <taxon>Sar</taxon>
        <taxon>Stramenopiles</taxon>
        <taxon>Ochrophyta</taxon>
        <taxon>Bolidophyceae</taxon>
        <taxon>Parmales</taxon>
        <taxon>Triparmaceae</taxon>
        <taxon>Tetraparma</taxon>
    </lineage>
</organism>
<proteinExistence type="predicted"/>
<evidence type="ECO:0000313" key="3">
    <source>
        <dbReference type="Proteomes" id="UP001165060"/>
    </source>
</evidence>
<dbReference type="Proteomes" id="UP001165060">
    <property type="component" value="Unassembled WGS sequence"/>
</dbReference>
<feature type="domain" description="Pyrrolo-quinoline quinone repeat" evidence="1">
    <location>
        <begin position="96"/>
        <end position="171"/>
    </location>
</feature>
<dbReference type="SMART" id="SM00564">
    <property type="entry name" value="PQQ"/>
    <property type="match status" value="5"/>
</dbReference>
<dbReference type="SUPFAM" id="SSF50998">
    <property type="entry name" value="Quinoprotein alcohol dehydrogenase-like"/>
    <property type="match status" value="1"/>
</dbReference>
<dbReference type="InterPro" id="IPR002372">
    <property type="entry name" value="PQQ_rpt_dom"/>
</dbReference>
<accession>A0ABQ6MH99</accession>
<evidence type="ECO:0000259" key="1">
    <source>
        <dbReference type="Pfam" id="PF13360"/>
    </source>
</evidence>
<dbReference type="InterPro" id="IPR015943">
    <property type="entry name" value="WD40/YVTN_repeat-like_dom_sf"/>
</dbReference>
<feature type="domain" description="Pyrrolo-quinoline quinone repeat" evidence="1">
    <location>
        <begin position="224"/>
        <end position="366"/>
    </location>
</feature>
<protein>
    <recommendedName>
        <fullName evidence="1">Pyrrolo-quinoline quinone repeat domain-containing protein</fullName>
    </recommendedName>
</protein>
<dbReference type="InterPro" id="IPR011047">
    <property type="entry name" value="Quinoprotein_ADH-like_sf"/>
</dbReference>
<dbReference type="Pfam" id="PF13360">
    <property type="entry name" value="PQQ_2"/>
    <property type="match status" value="2"/>
</dbReference>
<dbReference type="EMBL" id="BRYB01000241">
    <property type="protein sequence ID" value="GMI26030.1"/>
    <property type="molecule type" value="Genomic_DNA"/>
</dbReference>
<reference evidence="2 3" key="1">
    <citation type="journal article" date="2023" name="Commun. Biol.">
        <title>Genome analysis of Parmales, the sister group of diatoms, reveals the evolutionary specialization of diatoms from phago-mixotrophs to photoautotrophs.</title>
        <authorList>
            <person name="Ban H."/>
            <person name="Sato S."/>
            <person name="Yoshikawa S."/>
            <person name="Yamada K."/>
            <person name="Nakamura Y."/>
            <person name="Ichinomiya M."/>
            <person name="Sato N."/>
            <person name="Blanc-Mathieu R."/>
            <person name="Endo H."/>
            <person name="Kuwata A."/>
            <person name="Ogata H."/>
        </authorList>
    </citation>
    <scope>NUCLEOTIDE SEQUENCE [LARGE SCALE GENOMIC DNA]</scope>
</reference>
<gene>
    <name evidence="2" type="ORF">TeGR_g9950</name>
</gene>
<evidence type="ECO:0000313" key="2">
    <source>
        <dbReference type="EMBL" id="GMI26030.1"/>
    </source>
</evidence>
<dbReference type="InterPro" id="IPR018391">
    <property type="entry name" value="PQQ_b-propeller_rpt"/>
</dbReference>
<dbReference type="Gene3D" id="2.40.128.630">
    <property type="match status" value="1"/>
</dbReference>